<keyword evidence="15" id="KW-1185">Reference proteome</keyword>
<feature type="binding site" evidence="9">
    <location>
        <position position="480"/>
    </location>
    <ligand>
        <name>(S)-malate</name>
        <dbReference type="ChEBI" id="CHEBI:15589"/>
    </ligand>
</feature>
<keyword evidence="16" id="KW-1267">Proteomics identification</keyword>
<dbReference type="FunFam" id="3.40.50.10380:FF:000004">
    <property type="entry name" value="Malic enzyme"/>
    <property type="match status" value="1"/>
</dbReference>
<feature type="active site" description="Proton donor" evidence="8">
    <location>
        <position position="129"/>
    </location>
</feature>
<dbReference type="NCBIfam" id="NF010052">
    <property type="entry name" value="PRK13529.1"/>
    <property type="match status" value="1"/>
</dbReference>
<evidence type="ECO:0000256" key="7">
    <source>
        <dbReference type="ARBA" id="ARBA00051384"/>
    </source>
</evidence>
<comment type="cofactor">
    <cofactor evidence="10">
        <name>Mg(2+)</name>
        <dbReference type="ChEBI" id="CHEBI:18420"/>
    </cofactor>
    <cofactor evidence="10">
        <name>Mn(2+)</name>
        <dbReference type="ChEBI" id="CHEBI:29035"/>
    </cofactor>
    <text evidence="10">Divalent metal cations. Prefers magnesium or manganese.</text>
</comment>
<dbReference type="GO" id="GO:0004473">
    <property type="term" value="F:malate dehydrogenase (decarboxylating) (NADP+) activity"/>
    <property type="evidence" value="ECO:0007669"/>
    <property type="project" value="UniProtKB-EC"/>
</dbReference>
<comment type="cofactor">
    <cofactor evidence="1">
        <name>Mn(2+)</name>
        <dbReference type="ChEBI" id="CHEBI:29035"/>
    </cofactor>
</comment>
<organism evidence="14 15">
    <name type="scientific">Gallus gallus</name>
    <name type="common">Chicken</name>
    <dbReference type="NCBI Taxonomy" id="9031"/>
    <lineage>
        <taxon>Eukaryota</taxon>
        <taxon>Metazoa</taxon>
        <taxon>Chordata</taxon>
        <taxon>Craniata</taxon>
        <taxon>Vertebrata</taxon>
        <taxon>Euteleostomi</taxon>
        <taxon>Archelosauria</taxon>
        <taxon>Archosauria</taxon>
        <taxon>Dinosauria</taxon>
        <taxon>Saurischia</taxon>
        <taxon>Theropoda</taxon>
        <taxon>Coelurosauria</taxon>
        <taxon>Aves</taxon>
        <taxon>Neognathae</taxon>
        <taxon>Galloanserae</taxon>
        <taxon>Galliformes</taxon>
        <taxon>Phasianidae</taxon>
        <taxon>Phasianinae</taxon>
        <taxon>Gallus</taxon>
    </lineage>
</organism>
<feature type="binding site" evidence="9">
    <location>
        <position position="435"/>
    </location>
    <ligand>
        <name>(S)-malate</name>
        <dbReference type="ChEBI" id="CHEBI:15589"/>
    </ligand>
</feature>
<evidence type="ECO:0000256" key="8">
    <source>
        <dbReference type="PIRSR" id="PIRSR000106-1"/>
    </source>
</evidence>
<dbReference type="Pfam" id="PF00390">
    <property type="entry name" value="malic"/>
    <property type="match status" value="1"/>
</dbReference>
<feature type="binding site" evidence="9">
    <location>
        <position position="182"/>
    </location>
    <ligand>
        <name>(S)-malate</name>
        <dbReference type="ChEBI" id="CHEBI:15589"/>
    </ligand>
</feature>
<dbReference type="GO" id="GO:0051287">
    <property type="term" value="F:NAD binding"/>
    <property type="evidence" value="ECO:0007669"/>
    <property type="project" value="InterPro"/>
</dbReference>
<dbReference type="OrthoDB" id="5365701at2759"/>
<dbReference type="Ensembl" id="ENSGALT00010018595.1">
    <property type="protein sequence ID" value="ENSGALP00010010177.1"/>
    <property type="gene ID" value="ENSGALG00010007803.1"/>
</dbReference>
<evidence type="ECO:0000256" key="6">
    <source>
        <dbReference type="ARBA" id="ARBA00050924"/>
    </source>
</evidence>
<dbReference type="InterPro" id="IPR001891">
    <property type="entry name" value="Malic_OxRdtase"/>
</dbReference>
<evidence type="ECO:0000256" key="4">
    <source>
        <dbReference type="ARBA" id="ARBA00022723"/>
    </source>
</evidence>
<reference evidence="14" key="2">
    <citation type="submission" date="2025-08" db="UniProtKB">
        <authorList>
            <consortium name="Ensembl"/>
        </authorList>
    </citation>
    <scope>IDENTIFICATION</scope>
    <source>
        <strain evidence="14">broiler</strain>
    </source>
</reference>
<dbReference type="InterPro" id="IPR046346">
    <property type="entry name" value="Aminoacid_DH-like_N_sf"/>
</dbReference>
<proteinExistence type="evidence at protein level"/>
<reference evidence="14" key="3">
    <citation type="submission" date="2025-09" db="UniProtKB">
        <authorList>
            <consortium name="Ensembl"/>
        </authorList>
    </citation>
    <scope>IDENTIFICATION</scope>
    <source>
        <strain evidence="14">broiler</strain>
    </source>
</reference>
<dbReference type="Proteomes" id="UP000000539">
    <property type="component" value="Chromosome 1"/>
</dbReference>
<dbReference type="PROSITE" id="PS00331">
    <property type="entry name" value="MALIC_ENZYMES"/>
    <property type="match status" value="1"/>
</dbReference>
<dbReference type="GO" id="GO:0046872">
    <property type="term" value="F:metal ion binding"/>
    <property type="evidence" value="ECO:0007669"/>
    <property type="project" value="UniProtKB-KW"/>
</dbReference>
<comment type="similarity">
    <text evidence="2 11">Belongs to the malic enzymes family.</text>
</comment>
<evidence type="ECO:0000256" key="9">
    <source>
        <dbReference type="PIRSR" id="PIRSR000106-2"/>
    </source>
</evidence>
<accession>A0A8V0Y1Y1</accession>
<dbReference type="GeneTree" id="ENSGT00950000183134"/>
<feature type="domain" description="Malic enzyme NAD-binding" evidence="12">
    <location>
        <begin position="297"/>
        <end position="549"/>
    </location>
</feature>
<evidence type="ECO:0000256" key="10">
    <source>
        <dbReference type="PIRSR" id="PIRSR000106-3"/>
    </source>
</evidence>
<feature type="domain" description="Malic enzyme N-terminal" evidence="13">
    <location>
        <begin position="106"/>
        <end position="287"/>
    </location>
</feature>
<sequence>MNSSVNTMQIDIGAVKMDPGPSVTACSAFPFIASSEMHGKPPAVALEAVWILKGMAFTLKERLQLGIHGLLPPCFLSQDVQVLRVMKNYENKTNDLDKYIVLMTLQDRNEKLFYRVLTSDIERFMPIVYTPTVGLACQQYGLAFRRPRGLFITIHDKGHIATMLNSWPEENIKAIVVTDGERILGLGDLGSYGMGIPVGKLALYTACGGVHPQQCLPVLLDVGTDNEALLSDPLYIGLKHKRVRGKQYDELIDEFMQAVTNKYGMNCLIQFEDFANANAFRLLNKYRNRYCTFNDDIQGTASVAVAGLFAALRITKNKLSDHKFVFQGAGEAAMGIAHLILMAMEKEGISREDAIKKIWMVDSKGLIVKGRSHLNHEKEMFAQDHPSVNTLEEVVQKVKPTAIIGVAAIAGAFTEKILKDMAAFNERPIVFALSNPTSKAECTAEQCYRLTEGRGIFASGSPFSKVTLPNGQTFFPGQGNNAYVFPGVALGVIACGVRHISDDIFLLTAQSIAAEVTEQNLAEGRLYPPLNSIREVSFKIAVKIVNWAYKHGLASWYPEPADKEAFVKQLVYSPDYDSFVMDDYTWPAAAMQTQDV</sequence>
<dbReference type="SMART" id="SM00919">
    <property type="entry name" value="Malic_M"/>
    <property type="match status" value="1"/>
</dbReference>
<dbReference type="Pfam" id="PF03949">
    <property type="entry name" value="Malic_M"/>
    <property type="match status" value="1"/>
</dbReference>
<dbReference type="CDD" id="cd05312">
    <property type="entry name" value="NAD_bind_1_malic_enz"/>
    <property type="match status" value="1"/>
</dbReference>
<dbReference type="Gene3D" id="3.40.50.10380">
    <property type="entry name" value="Malic enzyme, N-terminal domain"/>
    <property type="match status" value="1"/>
</dbReference>
<dbReference type="PANTHER" id="PTHR23406">
    <property type="entry name" value="MALIC ENZYME-RELATED"/>
    <property type="match status" value="1"/>
</dbReference>
<feature type="binding site" evidence="10">
    <location>
        <position position="273"/>
    </location>
    <ligand>
        <name>a divalent metal cation</name>
        <dbReference type="ChEBI" id="CHEBI:60240"/>
    </ligand>
</feature>
<evidence type="ECO:0000259" key="13">
    <source>
        <dbReference type="SMART" id="SM01274"/>
    </source>
</evidence>
<evidence type="ECO:0007829" key="16">
    <source>
        <dbReference type="PeptideAtlas" id="A0A8V0Y1Y1"/>
    </source>
</evidence>
<dbReference type="PANTHER" id="PTHR23406:SF20">
    <property type="entry name" value="NADP-DEPENDENT MALIC ENZYME, MITOCHONDRIAL"/>
    <property type="match status" value="1"/>
</dbReference>
<comment type="catalytic activity">
    <reaction evidence="6">
        <text>(S)-malate + NADP(+) = pyruvate + CO2 + NADPH</text>
        <dbReference type="Rhea" id="RHEA:18253"/>
        <dbReference type="ChEBI" id="CHEBI:15361"/>
        <dbReference type="ChEBI" id="CHEBI:15589"/>
        <dbReference type="ChEBI" id="CHEBI:16526"/>
        <dbReference type="ChEBI" id="CHEBI:57783"/>
        <dbReference type="ChEBI" id="CHEBI:58349"/>
        <dbReference type="EC" id="1.1.1.40"/>
    </reaction>
</comment>
<evidence type="ECO:0000256" key="3">
    <source>
        <dbReference type="ARBA" id="ARBA00011881"/>
    </source>
</evidence>
<evidence type="ECO:0000259" key="12">
    <source>
        <dbReference type="SMART" id="SM00919"/>
    </source>
</evidence>
<dbReference type="AlphaFoldDB" id="A0A8V0Y1Y1"/>
<dbReference type="SMART" id="SM01274">
    <property type="entry name" value="malic"/>
    <property type="match status" value="1"/>
</dbReference>
<evidence type="ECO:0000256" key="2">
    <source>
        <dbReference type="ARBA" id="ARBA00008785"/>
    </source>
</evidence>
<dbReference type="InterPro" id="IPR015884">
    <property type="entry name" value="Malic_enzyme_CS"/>
</dbReference>
<dbReference type="InterPro" id="IPR012301">
    <property type="entry name" value="Malic_N_dom"/>
</dbReference>
<evidence type="ECO:0000256" key="1">
    <source>
        <dbReference type="ARBA" id="ARBA00001936"/>
    </source>
</evidence>
<dbReference type="InterPro" id="IPR012302">
    <property type="entry name" value="Malic_NAD-bd"/>
</dbReference>
<protein>
    <recommendedName>
        <fullName evidence="11">Malic enzyme</fullName>
    </recommendedName>
</protein>
<evidence type="ECO:0000313" key="14">
    <source>
        <dbReference type="Ensembl" id="ENSGALP00010010177.1"/>
    </source>
</evidence>
<evidence type="ECO:0000256" key="5">
    <source>
        <dbReference type="ARBA" id="ARBA00023002"/>
    </source>
</evidence>
<keyword evidence="4 10" id="KW-0479">Metal-binding</keyword>
<dbReference type="FunFam" id="3.40.50.720:FF:000060">
    <property type="entry name" value="Malic enzyme"/>
    <property type="match status" value="1"/>
</dbReference>
<dbReference type="InterPro" id="IPR036291">
    <property type="entry name" value="NAD(P)-bd_dom_sf"/>
</dbReference>
<feature type="active site" description="Proton acceptor" evidence="8">
    <location>
        <position position="200"/>
    </location>
</feature>
<dbReference type="Gene3D" id="3.40.50.720">
    <property type="entry name" value="NAD(P)-binding Rossmann-like Domain"/>
    <property type="match status" value="1"/>
</dbReference>
<keyword evidence="5 11" id="KW-0560">Oxidoreductase</keyword>
<evidence type="ECO:0000313" key="15">
    <source>
        <dbReference type="Proteomes" id="UP000000539"/>
    </source>
</evidence>
<feature type="binding site" evidence="10">
    <location>
        <position position="272"/>
    </location>
    <ligand>
        <name>a divalent metal cation</name>
        <dbReference type="ChEBI" id="CHEBI:60240"/>
    </ligand>
</feature>
<comment type="subunit">
    <text evidence="3">Homotetramer.</text>
</comment>
<dbReference type="SUPFAM" id="SSF51735">
    <property type="entry name" value="NAD(P)-binding Rossmann-fold domains"/>
    <property type="match status" value="1"/>
</dbReference>
<evidence type="ECO:0000256" key="11">
    <source>
        <dbReference type="RuleBase" id="RU003426"/>
    </source>
</evidence>
<dbReference type="InterPro" id="IPR037062">
    <property type="entry name" value="Malic_N_dom_sf"/>
</dbReference>
<name>A0A8V0Y1Y1_CHICK</name>
<comment type="catalytic activity">
    <reaction evidence="7">
        <text>oxaloacetate + H(+) = pyruvate + CO2</text>
        <dbReference type="Rhea" id="RHEA:15641"/>
        <dbReference type="ChEBI" id="CHEBI:15361"/>
        <dbReference type="ChEBI" id="CHEBI:15378"/>
        <dbReference type="ChEBI" id="CHEBI:16452"/>
        <dbReference type="ChEBI" id="CHEBI:16526"/>
        <dbReference type="EC" id="1.1.1.40"/>
    </reaction>
</comment>
<reference evidence="14" key="1">
    <citation type="submission" date="2020-11" db="EMBL/GenBank/DDBJ databases">
        <title>Gallus gallus (Chicken) genome, bGalGal1, GRCg7b, maternal haplotype autosomes + Z &amp; W.</title>
        <authorList>
            <person name="Warren W."/>
            <person name="Formenti G."/>
            <person name="Fedrigo O."/>
            <person name="Haase B."/>
            <person name="Mountcastle J."/>
            <person name="Balacco J."/>
            <person name="Tracey A."/>
            <person name="Schneider V."/>
            <person name="Okimoto R."/>
            <person name="Cheng H."/>
            <person name="Hawken R."/>
            <person name="Howe K."/>
            <person name="Jarvis E.D."/>
        </authorList>
    </citation>
    <scope>NUCLEOTIDE SEQUENCE [LARGE SCALE GENOMIC DNA]</scope>
    <source>
        <strain evidence="14">Broiler</strain>
    </source>
</reference>
<dbReference type="PRINTS" id="PR00072">
    <property type="entry name" value="MALOXRDTASE"/>
</dbReference>
<feature type="binding site" evidence="10">
    <location>
        <position position="296"/>
    </location>
    <ligand>
        <name>a divalent metal cation</name>
        <dbReference type="ChEBI" id="CHEBI:60240"/>
    </ligand>
</feature>
<dbReference type="PIRSF" id="PIRSF000106">
    <property type="entry name" value="ME"/>
    <property type="match status" value="1"/>
</dbReference>
<gene>
    <name evidence="14" type="primary">ME3</name>
</gene>
<dbReference type="SUPFAM" id="SSF53223">
    <property type="entry name" value="Aminoacid dehydrogenase-like, N-terminal domain"/>
    <property type="match status" value="1"/>
</dbReference>